<dbReference type="RefSeq" id="WP_394825733.1">
    <property type="nucleotide sequence ID" value="NZ_CP089984.1"/>
</dbReference>
<dbReference type="SUPFAM" id="SSF50969">
    <property type="entry name" value="YVTN repeat-like/Quinoprotein amine dehydrogenase"/>
    <property type="match status" value="1"/>
</dbReference>
<keyword evidence="3" id="KW-1185">Reference proteome</keyword>
<feature type="compositionally biased region" description="Low complexity" evidence="1">
    <location>
        <begin position="10"/>
        <end position="21"/>
    </location>
</feature>
<reference evidence="2 3" key="1">
    <citation type="submission" date="2021-12" db="EMBL/GenBank/DDBJ databases">
        <title>Discovery of the Pendulisporaceae a myxobacterial family with distinct sporulation behavior and unique specialized metabolism.</title>
        <authorList>
            <person name="Garcia R."/>
            <person name="Popoff A."/>
            <person name="Bader C.D."/>
            <person name="Loehr J."/>
            <person name="Walesch S."/>
            <person name="Walt C."/>
            <person name="Boldt J."/>
            <person name="Bunk B."/>
            <person name="Haeckl F.J.F.P.J."/>
            <person name="Gunesch A.P."/>
            <person name="Birkelbach J."/>
            <person name="Nuebel U."/>
            <person name="Pietschmann T."/>
            <person name="Bach T."/>
            <person name="Mueller R."/>
        </authorList>
    </citation>
    <scope>NUCLEOTIDE SEQUENCE [LARGE SCALE GENOMIC DNA]</scope>
    <source>
        <strain evidence="2 3">MSr11954</strain>
    </source>
</reference>
<dbReference type="Proteomes" id="UP001370348">
    <property type="component" value="Chromosome"/>
</dbReference>
<evidence type="ECO:0000313" key="3">
    <source>
        <dbReference type="Proteomes" id="UP001370348"/>
    </source>
</evidence>
<feature type="region of interest" description="Disordered" evidence="1">
    <location>
        <begin position="1"/>
        <end position="38"/>
    </location>
</feature>
<proteinExistence type="predicted"/>
<protein>
    <submittedName>
        <fullName evidence="2">Uncharacterized protein</fullName>
    </submittedName>
</protein>
<gene>
    <name evidence="2" type="ORF">LZC94_02260</name>
</gene>
<accession>A0ABZ2M0L0</accession>
<organism evidence="2 3">
    <name type="scientific">Pendulispora albinea</name>
    <dbReference type="NCBI Taxonomy" id="2741071"/>
    <lineage>
        <taxon>Bacteria</taxon>
        <taxon>Pseudomonadati</taxon>
        <taxon>Myxococcota</taxon>
        <taxon>Myxococcia</taxon>
        <taxon>Myxococcales</taxon>
        <taxon>Sorangiineae</taxon>
        <taxon>Pendulisporaceae</taxon>
        <taxon>Pendulispora</taxon>
    </lineage>
</organism>
<evidence type="ECO:0000256" key="1">
    <source>
        <dbReference type="SAM" id="MobiDB-lite"/>
    </source>
</evidence>
<name>A0ABZ2M0L0_9BACT</name>
<dbReference type="InterPro" id="IPR011044">
    <property type="entry name" value="Quino_amine_DH_bsu"/>
</dbReference>
<dbReference type="EMBL" id="CP089984">
    <property type="protein sequence ID" value="WXB16105.1"/>
    <property type="molecule type" value="Genomic_DNA"/>
</dbReference>
<sequence length="821" mass="86619">MAAGCGQESAIAPAVDGGPAAADREASPEGGPARDGPDGGSICIGPIACDDGQPCTEDICGASGKCEHRPIVDGTACDDDDACTTGDACASGACKGASRSSAAAIVGQLTAFGGDGAARRTYDDGLTVPLPGGLALSIDPIATGTRLTLLRVGTTAIEVLDARVSEMPFTSSWDSLRWYHSPTVAVMPLARDRLAIAGSNYGIELYDLSARSLRREAQLLDHADMLAGAAHEQWIWLCRRAHVQGVHVEDDGSLAAGPSLALADATCSDVGLSRDGRTLWVATLERGMVAADVSAPRAPRWTSRRALDGVALGRVHARDGRLVTQEVRIERQLGSIVVLDEATLAEVARFDATPRTRTPFGAAILDGGGVLVTWARASAGLRELVAVRYALDVSAPPDGGVQGARKLDELVYHQAQGEFDAWFMQLASPLVAPGAADENIAVVYPSRRLLRMPPSGIREVTAARHGAFSVLHGASPASVMAYGPRSASFIDLTDPTRPVARAGGLLPPAWTAGLHVAKSWDAARERVALVSRRSWDVRGYAAGPDGIEVYETPSVRVNRLDERAGLAPEPGAVYRMGAGPARVIAAGAGLYQLAPSEGSFQLRLFAIPKPPPPASQELAPRVVQTLEATSKARMGERSPLWRFAADDATGELLIADHSFTAGTFLRWYARGPSGFELRARLDRPGVTPWGLLLRGAEAVLLTEDRVELLRRSGGAIESVASIGVPSTGGTFGDLVDFDGRRIYVGTHDGPRWQLHVLDLTTSRSMAHYDTENPVRAIANAGDYWLLGTGTSLYVASPSCSGSFRVRAARATNERSGQEHQP</sequence>
<evidence type="ECO:0000313" key="2">
    <source>
        <dbReference type="EMBL" id="WXB16105.1"/>
    </source>
</evidence>